<accession>A0ABW9U1Q2</accession>
<evidence type="ECO:0000313" key="1">
    <source>
        <dbReference type="EMBL" id="MVQ33361.1"/>
    </source>
</evidence>
<dbReference type="Proteomes" id="UP000467637">
    <property type="component" value="Unassembled WGS sequence"/>
</dbReference>
<protein>
    <submittedName>
        <fullName evidence="1">Uncharacterized protein</fullName>
    </submittedName>
</protein>
<name>A0ABW9U1Q2_9BACL</name>
<reference evidence="1 2" key="1">
    <citation type="submission" date="2019-12" db="EMBL/GenBank/DDBJ databases">
        <authorList>
            <person name="Huq M.A."/>
        </authorList>
    </citation>
    <scope>NUCLEOTIDE SEQUENCE [LARGE SCALE GENOMIC DNA]</scope>
    <source>
        <strain evidence="1 2">MAH-34</strain>
    </source>
</reference>
<comment type="caution">
    <text evidence="1">The sequence shown here is derived from an EMBL/GenBank/DDBJ whole genome shotgun (WGS) entry which is preliminary data.</text>
</comment>
<evidence type="ECO:0000313" key="2">
    <source>
        <dbReference type="Proteomes" id="UP000467637"/>
    </source>
</evidence>
<proteinExistence type="predicted"/>
<gene>
    <name evidence="1" type="ORF">GON05_01745</name>
</gene>
<dbReference type="RefSeq" id="WP_157317532.1">
    <property type="nucleotide sequence ID" value="NZ_WSEM01000003.1"/>
</dbReference>
<organism evidence="1 2">
    <name type="scientific">Paenibacillus anseongense</name>
    <dbReference type="NCBI Taxonomy" id="2682845"/>
    <lineage>
        <taxon>Bacteria</taxon>
        <taxon>Bacillati</taxon>
        <taxon>Bacillota</taxon>
        <taxon>Bacilli</taxon>
        <taxon>Bacillales</taxon>
        <taxon>Paenibacillaceae</taxon>
        <taxon>Paenibacillus</taxon>
    </lineage>
</organism>
<keyword evidence="2" id="KW-1185">Reference proteome</keyword>
<dbReference type="EMBL" id="WSEM01000003">
    <property type="protein sequence ID" value="MVQ33361.1"/>
    <property type="molecule type" value="Genomic_DNA"/>
</dbReference>
<sequence>MKIEDNKESLLRCILEIATYYQVISKSKFITSYSKEIGQLTEKDIKKAILIMKGSTQHSEMKDIQMKEREYLNEILKELEVHVFCCDRNKMDIVKLSDF</sequence>